<keyword evidence="2 5" id="KW-0540">Nuclease</keyword>
<keyword evidence="4 5" id="KW-0269">Exonuclease</keyword>
<dbReference type="InterPro" id="IPR003753">
    <property type="entry name" value="Exonuc_VII_L"/>
</dbReference>
<sequence length="449" mass="50860">MKQERQYLTVSELTGYLKRKFDADPYLGRVYLTGEISNYRFRPNAHQYFSLKDEQAKINAIMFRSAFAKLKFKPEEGMKVILVGRVSIYPASGSYQIYVEQMEPAGIGALYQAYEQLKKKLAAEGLFSQPKKKLPHFPKKIAVITSRSGAVIKDIMTTVRRRYPIAKLYLFPAQVQGQEAAGDLVARIQQVEQGNFDVLIIGRGGGSIEDLWPFNEERVVRALAACKLPVISSVGHETDTTLTDYVADMRAATPTAAAELAVPVLSDELLKIKQQQLRLVQAFRGLLHTKQQRLASLSQAAIFLQPGRLYEGYFQRIDLLNQRLQQQADHILVTKERKLTTLKQHLFNVSPLEQLHLKQRQLIFLQKNLQKNGQNYLKLRQQQTGQLIAQLNALSPLKILARGYGYVVIANQVVKSVTEVKLNQNFDLHLKDGTIIAKAIKIKEQNKNG</sequence>
<dbReference type="PATRIC" id="fig|1133569.4.peg.1653"/>
<comment type="function">
    <text evidence="5">Bidirectionally degrades single-stranded DNA into large acid-insoluble oligonucleotides, which are then degraded further into small acid-soluble oligonucleotides.</text>
</comment>
<dbReference type="GO" id="GO:0009318">
    <property type="term" value="C:exodeoxyribonuclease VII complex"/>
    <property type="evidence" value="ECO:0007669"/>
    <property type="project" value="UniProtKB-UniRule"/>
</dbReference>
<comment type="subunit">
    <text evidence="5">Heterooligomer composed of large and small subunits.</text>
</comment>
<keyword evidence="3 5" id="KW-0378">Hydrolase</keyword>
<dbReference type="GO" id="GO:0005737">
    <property type="term" value="C:cytoplasm"/>
    <property type="evidence" value="ECO:0007669"/>
    <property type="project" value="UniProtKB-SubCell"/>
</dbReference>
<dbReference type="InterPro" id="IPR025824">
    <property type="entry name" value="OB-fold_nuc-bd_dom"/>
</dbReference>
<dbReference type="STRING" id="1133569.FD21_GL001509"/>
<dbReference type="GO" id="GO:0003676">
    <property type="term" value="F:nucleic acid binding"/>
    <property type="evidence" value="ECO:0007669"/>
    <property type="project" value="InterPro"/>
</dbReference>
<feature type="domain" description="Exonuclease VII large subunit C-terminal" evidence="7">
    <location>
        <begin position="129"/>
        <end position="437"/>
    </location>
</feature>
<evidence type="ECO:0000313" key="9">
    <source>
        <dbReference type="EMBL" id="KRM86524.1"/>
    </source>
</evidence>
<evidence type="ECO:0000256" key="1">
    <source>
        <dbReference type="ARBA" id="ARBA00022490"/>
    </source>
</evidence>
<comment type="similarity">
    <text evidence="5 6">Belongs to the XseA family.</text>
</comment>
<dbReference type="eggNOG" id="COG1570">
    <property type="taxonomic scope" value="Bacteria"/>
</dbReference>
<evidence type="ECO:0000256" key="3">
    <source>
        <dbReference type="ARBA" id="ARBA00022801"/>
    </source>
</evidence>
<reference evidence="9 10" key="1">
    <citation type="journal article" date="2015" name="Genome Announc.">
        <title>Expanding the biotechnology potential of lactobacilli through comparative genomics of 213 strains and associated genera.</title>
        <authorList>
            <person name="Sun Z."/>
            <person name="Harris H.M."/>
            <person name="McCann A."/>
            <person name="Guo C."/>
            <person name="Argimon S."/>
            <person name="Zhang W."/>
            <person name="Yang X."/>
            <person name="Jeffery I.B."/>
            <person name="Cooney J.C."/>
            <person name="Kagawa T.F."/>
            <person name="Liu W."/>
            <person name="Song Y."/>
            <person name="Salvetti E."/>
            <person name="Wrobel A."/>
            <person name="Rasinkangas P."/>
            <person name="Parkhill J."/>
            <person name="Rea M.C."/>
            <person name="O'Sullivan O."/>
            <person name="Ritari J."/>
            <person name="Douillard F.P."/>
            <person name="Paul Ross R."/>
            <person name="Yang R."/>
            <person name="Briner A.E."/>
            <person name="Felis G.E."/>
            <person name="de Vos W.M."/>
            <person name="Barrangou R."/>
            <person name="Klaenhammer T.R."/>
            <person name="Caufield P.W."/>
            <person name="Cui Y."/>
            <person name="Zhang H."/>
            <person name="O'Toole P.W."/>
        </authorList>
    </citation>
    <scope>NUCLEOTIDE SEQUENCE [LARGE SCALE GENOMIC DNA]</scope>
    <source>
        <strain evidence="9 10">DSM 20605</strain>
    </source>
</reference>
<dbReference type="EMBL" id="AYYX01000046">
    <property type="protein sequence ID" value="KRM86524.1"/>
    <property type="molecule type" value="Genomic_DNA"/>
</dbReference>
<dbReference type="Proteomes" id="UP000051576">
    <property type="component" value="Unassembled WGS sequence"/>
</dbReference>
<dbReference type="HAMAP" id="MF_00378">
    <property type="entry name" value="Exonuc_7_L"/>
    <property type="match status" value="1"/>
</dbReference>
<evidence type="ECO:0000256" key="4">
    <source>
        <dbReference type="ARBA" id="ARBA00022839"/>
    </source>
</evidence>
<dbReference type="CDD" id="cd04489">
    <property type="entry name" value="ExoVII_LU_OBF"/>
    <property type="match status" value="1"/>
</dbReference>
<dbReference type="AlphaFoldDB" id="A0A0R2CEG8"/>
<dbReference type="NCBIfam" id="TIGR00237">
    <property type="entry name" value="xseA"/>
    <property type="match status" value="1"/>
</dbReference>
<comment type="catalytic activity">
    <reaction evidence="5 6">
        <text>Exonucleolytic cleavage in either 5'- to 3'- or 3'- to 5'-direction to yield nucleoside 5'-phosphates.</text>
        <dbReference type="EC" id="3.1.11.6"/>
    </reaction>
</comment>
<evidence type="ECO:0000259" key="7">
    <source>
        <dbReference type="Pfam" id="PF02601"/>
    </source>
</evidence>
<evidence type="ECO:0000256" key="5">
    <source>
        <dbReference type="HAMAP-Rule" id="MF_00378"/>
    </source>
</evidence>
<proteinExistence type="inferred from homology"/>
<evidence type="ECO:0000256" key="6">
    <source>
        <dbReference type="RuleBase" id="RU004355"/>
    </source>
</evidence>
<keyword evidence="1 5" id="KW-0963">Cytoplasm</keyword>
<dbReference type="GO" id="GO:0008855">
    <property type="term" value="F:exodeoxyribonuclease VII activity"/>
    <property type="evidence" value="ECO:0007669"/>
    <property type="project" value="UniProtKB-UniRule"/>
</dbReference>
<comment type="subcellular location">
    <subcellularLocation>
        <location evidence="5 6">Cytoplasm</location>
    </subcellularLocation>
</comment>
<feature type="domain" description="OB-fold nucleic acid binding" evidence="8">
    <location>
        <begin position="8"/>
        <end position="103"/>
    </location>
</feature>
<dbReference type="RefSeq" id="WP_056970671.1">
    <property type="nucleotide sequence ID" value="NZ_AYYX01000046.1"/>
</dbReference>
<keyword evidence="10" id="KW-1185">Reference proteome</keyword>
<dbReference type="PANTHER" id="PTHR30008">
    <property type="entry name" value="EXODEOXYRIBONUCLEASE 7 LARGE SUBUNIT"/>
    <property type="match status" value="1"/>
</dbReference>
<evidence type="ECO:0000256" key="2">
    <source>
        <dbReference type="ARBA" id="ARBA00022722"/>
    </source>
</evidence>
<dbReference type="Pfam" id="PF02601">
    <property type="entry name" value="Exonuc_VII_L"/>
    <property type="match status" value="1"/>
</dbReference>
<dbReference type="InterPro" id="IPR020579">
    <property type="entry name" value="Exonuc_VII_lsu_C"/>
</dbReference>
<evidence type="ECO:0000313" key="10">
    <source>
        <dbReference type="Proteomes" id="UP000051576"/>
    </source>
</evidence>
<accession>A0A0R2CEG8</accession>
<organism evidence="9 10">
    <name type="scientific">Liquorilactobacillus vini DSM 20605</name>
    <dbReference type="NCBI Taxonomy" id="1133569"/>
    <lineage>
        <taxon>Bacteria</taxon>
        <taxon>Bacillati</taxon>
        <taxon>Bacillota</taxon>
        <taxon>Bacilli</taxon>
        <taxon>Lactobacillales</taxon>
        <taxon>Lactobacillaceae</taxon>
        <taxon>Liquorilactobacillus</taxon>
    </lineage>
</organism>
<name>A0A0R2CEG8_9LACO</name>
<evidence type="ECO:0000259" key="8">
    <source>
        <dbReference type="Pfam" id="PF13742"/>
    </source>
</evidence>
<gene>
    <name evidence="5" type="primary">xseA</name>
    <name evidence="9" type="ORF">FD21_GL001509</name>
</gene>
<protein>
    <recommendedName>
        <fullName evidence="5">Exodeoxyribonuclease 7 large subunit</fullName>
        <ecNumber evidence="5">3.1.11.6</ecNumber>
    </recommendedName>
    <alternativeName>
        <fullName evidence="5">Exodeoxyribonuclease VII large subunit</fullName>
        <shortName evidence="5">Exonuclease VII large subunit</shortName>
    </alternativeName>
</protein>
<dbReference type="PANTHER" id="PTHR30008:SF0">
    <property type="entry name" value="EXODEOXYRIBONUCLEASE 7 LARGE SUBUNIT"/>
    <property type="match status" value="1"/>
</dbReference>
<dbReference type="Pfam" id="PF13742">
    <property type="entry name" value="tRNA_anti_2"/>
    <property type="match status" value="1"/>
</dbReference>
<dbReference type="EC" id="3.1.11.6" evidence="5"/>
<comment type="caution">
    <text evidence="9">The sequence shown here is derived from an EMBL/GenBank/DDBJ whole genome shotgun (WGS) entry which is preliminary data.</text>
</comment>
<dbReference type="GO" id="GO:0006308">
    <property type="term" value="P:DNA catabolic process"/>
    <property type="evidence" value="ECO:0007669"/>
    <property type="project" value="UniProtKB-UniRule"/>
</dbReference>